<accession>U2QLU1</accession>
<gene>
    <name evidence="1" type="ORF">HMPREF0682_0563</name>
</gene>
<dbReference type="Proteomes" id="UP000017052">
    <property type="component" value="Unassembled WGS sequence"/>
</dbReference>
<protein>
    <recommendedName>
        <fullName evidence="3">Nucleic acid-binding domain protein</fullName>
    </recommendedName>
</protein>
<keyword evidence="2" id="KW-1185">Reference proteome</keyword>
<name>U2QLU1_9ACTN</name>
<dbReference type="EMBL" id="ACVN02000003">
    <property type="protein sequence ID" value="ERK63855.1"/>
    <property type="molecule type" value="Genomic_DNA"/>
</dbReference>
<sequence>MQGQVAILTVTPAAEHRWLEAELTDGTGALTLIWMGRHRIAGVTPGRSLRVTGLISERGGRRVMFNPGYELLP</sequence>
<dbReference type="RefSeq" id="WP_021796079.1">
    <property type="nucleotide sequence ID" value="NZ_ACVN02000003.1"/>
</dbReference>
<organism evidence="1 2">
    <name type="scientific">Propionibacterium acidifaciens F0233</name>
    <dbReference type="NCBI Taxonomy" id="553198"/>
    <lineage>
        <taxon>Bacteria</taxon>
        <taxon>Bacillati</taxon>
        <taxon>Actinomycetota</taxon>
        <taxon>Actinomycetes</taxon>
        <taxon>Propionibacteriales</taxon>
        <taxon>Propionibacteriaceae</taxon>
        <taxon>Propionibacterium</taxon>
    </lineage>
</organism>
<dbReference type="OrthoDB" id="3268233at2"/>
<dbReference type="InterPro" id="IPR012340">
    <property type="entry name" value="NA-bd_OB-fold"/>
</dbReference>
<dbReference type="CDD" id="cd04488">
    <property type="entry name" value="RecG_wedge_OBF"/>
    <property type="match status" value="1"/>
</dbReference>
<dbReference type="Gene3D" id="2.40.50.140">
    <property type="entry name" value="Nucleic acid-binding proteins"/>
    <property type="match status" value="1"/>
</dbReference>
<evidence type="ECO:0008006" key="3">
    <source>
        <dbReference type="Google" id="ProtNLM"/>
    </source>
</evidence>
<proteinExistence type="predicted"/>
<dbReference type="AlphaFoldDB" id="U2QLU1"/>
<reference evidence="1" key="1">
    <citation type="submission" date="2013-08" db="EMBL/GenBank/DDBJ databases">
        <authorList>
            <person name="Durkin A.S."/>
            <person name="Haft D.R."/>
            <person name="McCorrison J."/>
            <person name="Torralba M."/>
            <person name="Gillis M."/>
            <person name="Haft D.H."/>
            <person name="Methe B."/>
            <person name="Sutton G."/>
            <person name="Nelson K.E."/>
        </authorList>
    </citation>
    <scope>NUCLEOTIDE SEQUENCE [LARGE SCALE GENOMIC DNA]</scope>
    <source>
        <strain evidence="1">F0233</strain>
    </source>
</reference>
<comment type="caution">
    <text evidence="1">The sequence shown here is derived from an EMBL/GenBank/DDBJ whole genome shotgun (WGS) entry which is preliminary data.</text>
</comment>
<evidence type="ECO:0000313" key="1">
    <source>
        <dbReference type="EMBL" id="ERK63855.1"/>
    </source>
</evidence>
<evidence type="ECO:0000313" key="2">
    <source>
        <dbReference type="Proteomes" id="UP000017052"/>
    </source>
</evidence>